<evidence type="ECO:0000313" key="3">
    <source>
        <dbReference type="Proteomes" id="UP000257109"/>
    </source>
</evidence>
<name>A0A371FFN5_MUCPR</name>
<dbReference type="Pfam" id="PF07727">
    <property type="entry name" value="RVT_2"/>
    <property type="match status" value="1"/>
</dbReference>
<proteinExistence type="predicted"/>
<sequence length="107" mass="12350">MMKLISLPKDKSIIRTKWIFRNKLDQHAKCAFLNGIINEVFVKQSLGLESDSFPNHVFKLKIALYGLKQAPLDIIFYATNDTFCEEFSKKSLDEHDGRIEVLPYTAN</sequence>
<accession>A0A371FFN5</accession>
<dbReference type="InterPro" id="IPR013103">
    <property type="entry name" value="RVT_2"/>
</dbReference>
<dbReference type="AlphaFoldDB" id="A0A371FFN5"/>
<reference evidence="2" key="1">
    <citation type="submission" date="2018-05" db="EMBL/GenBank/DDBJ databases">
        <title>Draft genome of Mucuna pruriens seed.</title>
        <authorList>
            <person name="Nnadi N.E."/>
            <person name="Vos R."/>
            <person name="Hasami M.H."/>
            <person name="Devisetty U.K."/>
            <person name="Aguiy J.C."/>
        </authorList>
    </citation>
    <scope>NUCLEOTIDE SEQUENCE [LARGE SCALE GENOMIC DNA]</scope>
    <source>
        <strain evidence="2">JCA_2017</strain>
    </source>
</reference>
<dbReference type="EMBL" id="QJKJ01009277">
    <property type="protein sequence ID" value="RDX77109.1"/>
    <property type="molecule type" value="Genomic_DNA"/>
</dbReference>
<evidence type="ECO:0000313" key="2">
    <source>
        <dbReference type="EMBL" id="RDX77109.1"/>
    </source>
</evidence>
<evidence type="ECO:0000259" key="1">
    <source>
        <dbReference type="Pfam" id="PF07727"/>
    </source>
</evidence>
<protein>
    <recommendedName>
        <fullName evidence="1">Reverse transcriptase Ty1/copia-type domain-containing protein</fullName>
    </recommendedName>
</protein>
<dbReference type="Proteomes" id="UP000257109">
    <property type="component" value="Unassembled WGS sequence"/>
</dbReference>
<comment type="caution">
    <text evidence="2">The sequence shown here is derived from an EMBL/GenBank/DDBJ whole genome shotgun (WGS) entry which is preliminary data.</text>
</comment>
<feature type="domain" description="Reverse transcriptase Ty1/copia-type" evidence="1">
    <location>
        <begin position="29"/>
        <end position="87"/>
    </location>
</feature>
<keyword evidence="3" id="KW-1185">Reference proteome</keyword>
<organism evidence="2 3">
    <name type="scientific">Mucuna pruriens</name>
    <name type="common">Velvet bean</name>
    <name type="synonym">Dolichos pruriens</name>
    <dbReference type="NCBI Taxonomy" id="157652"/>
    <lineage>
        <taxon>Eukaryota</taxon>
        <taxon>Viridiplantae</taxon>
        <taxon>Streptophyta</taxon>
        <taxon>Embryophyta</taxon>
        <taxon>Tracheophyta</taxon>
        <taxon>Spermatophyta</taxon>
        <taxon>Magnoliopsida</taxon>
        <taxon>eudicotyledons</taxon>
        <taxon>Gunneridae</taxon>
        <taxon>Pentapetalae</taxon>
        <taxon>rosids</taxon>
        <taxon>fabids</taxon>
        <taxon>Fabales</taxon>
        <taxon>Fabaceae</taxon>
        <taxon>Papilionoideae</taxon>
        <taxon>50 kb inversion clade</taxon>
        <taxon>NPAAA clade</taxon>
        <taxon>indigoferoid/millettioid clade</taxon>
        <taxon>Phaseoleae</taxon>
        <taxon>Mucuna</taxon>
    </lineage>
</organism>
<gene>
    <name evidence="2" type="ORF">CR513_42813</name>
</gene>
<feature type="non-terminal residue" evidence="2">
    <location>
        <position position="1"/>
    </location>
</feature>